<dbReference type="RefSeq" id="WP_045369077.1">
    <property type="nucleotide sequence ID" value="NZ_AP014648.1"/>
</dbReference>
<evidence type="ECO:0000313" key="3">
    <source>
        <dbReference type="Proteomes" id="UP000031643"/>
    </source>
</evidence>
<dbReference type="OrthoDB" id="7444491at2"/>
<keyword evidence="3" id="KW-1185">Reference proteome</keyword>
<protein>
    <submittedName>
        <fullName evidence="2">Uncharacterized protein</fullName>
    </submittedName>
</protein>
<feature type="region of interest" description="Disordered" evidence="1">
    <location>
        <begin position="15"/>
        <end position="36"/>
    </location>
</feature>
<proteinExistence type="predicted"/>
<dbReference type="KEGG" id="mcg:GL4_3388"/>
<evidence type="ECO:0000256" key="1">
    <source>
        <dbReference type="SAM" id="MobiDB-lite"/>
    </source>
</evidence>
<organism evidence="2 3">
    <name type="scientific">Methyloceanibacter caenitepidi</name>
    <dbReference type="NCBI Taxonomy" id="1384459"/>
    <lineage>
        <taxon>Bacteria</taxon>
        <taxon>Pseudomonadati</taxon>
        <taxon>Pseudomonadota</taxon>
        <taxon>Alphaproteobacteria</taxon>
        <taxon>Hyphomicrobiales</taxon>
        <taxon>Hyphomicrobiaceae</taxon>
        <taxon>Methyloceanibacter</taxon>
    </lineage>
</organism>
<sequence length="133" mass="14998">MAEFPDEMAETVAEAADRCRKEDGTPDVANVLQSDDLNGDGRPDWIADYSKLVCKKGSNPACSENGCLLQLYYSSGDDWDKVFEDFVKSYKFSTSGKERLMHVTTYGLPCNRPKEETCNYTYRLEDDALSPVR</sequence>
<dbReference type="Proteomes" id="UP000031643">
    <property type="component" value="Chromosome"/>
</dbReference>
<dbReference type="AlphaFoldDB" id="A0A0A8K7N7"/>
<dbReference type="HOGENOM" id="CLU_119399_0_0_5"/>
<dbReference type="EMBL" id="AP014648">
    <property type="protein sequence ID" value="BAQ18811.1"/>
    <property type="molecule type" value="Genomic_DNA"/>
</dbReference>
<feature type="compositionally biased region" description="Basic and acidic residues" evidence="1">
    <location>
        <begin position="15"/>
        <end position="24"/>
    </location>
</feature>
<gene>
    <name evidence="2" type="ORF">GL4_3388</name>
</gene>
<accession>A0A0A8K7N7</accession>
<reference evidence="2 3" key="1">
    <citation type="submission" date="2014-09" db="EMBL/GenBank/DDBJ databases">
        <title>Genome sequencing of Methyloceanibacter caenitepidi Gela4.</title>
        <authorList>
            <person name="Takeuchi M."/>
            <person name="Susumu S."/>
            <person name="Kamagata Y."/>
            <person name="Oshima K."/>
            <person name="Hattori M."/>
            <person name="Iwasaki W."/>
        </authorList>
    </citation>
    <scope>NUCLEOTIDE SEQUENCE [LARGE SCALE GENOMIC DNA]</scope>
    <source>
        <strain evidence="2 3">Gela4</strain>
    </source>
</reference>
<name>A0A0A8K7N7_9HYPH</name>
<evidence type="ECO:0000313" key="2">
    <source>
        <dbReference type="EMBL" id="BAQ18811.1"/>
    </source>
</evidence>